<proteinExistence type="predicted"/>
<gene>
    <name evidence="1" type="ORF">KUO17_20870</name>
</gene>
<dbReference type="RefSeq" id="WP_182408372.1">
    <property type="nucleotide sequence ID" value="NZ_JAHTBI010000080.1"/>
</dbReference>
<reference evidence="1" key="1">
    <citation type="journal article" date="2022" name="Int. J. Syst. Evol. Microbiol.">
        <title>Pseudomonas aegrilactucae sp. nov. and Pseudomonas morbosilactucae sp. nov., pathogens causing bacterial rot of lettuce in Japan.</title>
        <authorList>
            <person name="Sawada H."/>
            <person name="Fujikawa T."/>
            <person name="Satou M."/>
        </authorList>
    </citation>
    <scope>NUCLEOTIDE SEQUENCE</scope>
    <source>
        <strain evidence="1">MAFF 301350</strain>
    </source>
</reference>
<keyword evidence="2" id="KW-1185">Reference proteome</keyword>
<dbReference type="Proteomes" id="UP001106592">
    <property type="component" value="Unassembled WGS sequence"/>
</dbReference>
<comment type="caution">
    <text evidence="1">The sequence shown here is derived from an EMBL/GenBank/DDBJ whole genome shotgun (WGS) entry which is preliminary data.</text>
</comment>
<dbReference type="AlphaFoldDB" id="A0A9Q2XML4"/>
<evidence type="ECO:0000313" key="2">
    <source>
        <dbReference type="Proteomes" id="UP001106592"/>
    </source>
</evidence>
<name>A0A9Q2XML4_9PSED</name>
<accession>A0A9Q2XML4</accession>
<protein>
    <submittedName>
        <fullName evidence="1">Uncharacterized protein</fullName>
    </submittedName>
</protein>
<dbReference type="EMBL" id="JAHTBI010000080">
    <property type="protein sequence ID" value="MBV6289453.1"/>
    <property type="molecule type" value="Genomic_DNA"/>
</dbReference>
<sequence length="212" mass="23575">MAIRNIDGLGLYFKREGFHPEKAGSSYYPMLALLSSEGDILAAIVFKRFDTVWHIENVVATAGFGPTIYQILMQLSGSVGVAPCRKKSKSAKELIVEKSKNIWRNFHGSSLVVPVKIGSDYSEDYLNCKFILKKDAFNLESAQRNLGLIIARAYFGSLNFLARAKLLKSPDNYDDELEAFARNYITQLEGAIMSFLEGSVSVHAKKEGVYSS</sequence>
<evidence type="ECO:0000313" key="1">
    <source>
        <dbReference type="EMBL" id="MBV6289453.1"/>
    </source>
</evidence>
<reference evidence="1" key="2">
    <citation type="journal article" date="2023" name="Plant Pathol.">
        <title>Dismantling and reorganizing Pseudomonas marginalis sensu#lato.</title>
        <authorList>
            <person name="Sawada H."/>
            <person name="Fujikawa T."/>
            <person name="Satou M."/>
        </authorList>
    </citation>
    <scope>NUCLEOTIDE SEQUENCE</scope>
    <source>
        <strain evidence="1">MAFF 301350</strain>
    </source>
</reference>
<organism evidence="1 2">
    <name type="scientific">Pseudomonas aegrilactucae</name>
    <dbReference type="NCBI Taxonomy" id="2854028"/>
    <lineage>
        <taxon>Bacteria</taxon>
        <taxon>Pseudomonadati</taxon>
        <taxon>Pseudomonadota</taxon>
        <taxon>Gammaproteobacteria</taxon>
        <taxon>Pseudomonadales</taxon>
        <taxon>Pseudomonadaceae</taxon>
        <taxon>Pseudomonas</taxon>
    </lineage>
</organism>